<protein>
    <submittedName>
        <fullName evidence="7">L domain-like protein</fullName>
    </submittedName>
</protein>
<dbReference type="Pfam" id="PF00481">
    <property type="entry name" value="PP2C"/>
    <property type="match status" value="1"/>
</dbReference>
<feature type="region of interest" description="Disordered" evidence="4">
    <location>
        <begin position="162"/>
        <end position="287"/>
    </location>
</feature>
<sequence>MYTSDHGTVTEITLRIDDVVDDNGQAIQSIPTDGPNGDMAIDTTIAPFLMDEPFNLSLLKRRGSKPHLHQNSQDDSGPPPPLPSKSDVFNTPVDLPHPLAHLSGPAVPPKEKDKMKEKKDKRVKKGKKGPPEVPPKDAPLYPLDTNLESMDGIIDLSRSAVDILNPNSPGSANTSFPTHQAEASVLNPPTFCDPFSPTSSEQQSTSFGPSRISPTTVVPQINGTNPPPAPDDTDGDQRPRDEGVWRPPESWAVIDQNGLQNGKPEMTAPEDDDSSDDETRARRGASSVELQVQYPMMSTLHTPSLHAGESIKPSRKGKERATMGDGELTVRIYRPNGMYHSAALGVSLTVYDLLPALHRRTLTDDKQASRLFLKERGKERILNIREQPLDIIVRRMREAGYSWNDGLILLGGEHMSFLLKFIYRDPDLGIGRRSFTSDPHNLAFQDHEIRLESFDYVDLTGRSLRAIPVILHQHADQIISLKLSRNPMIDLPLDFVEACTQLRDLRLSNMSVRKVPANLTAAKWLRRLDLASNYIKVKELEGGKLHKIPELLSLYLQNNLLKDLPASFANFQMLGTLNVSNNKMKILPDVVMKITTLRDLDVSFNVLEELPADIGELHALERFLFLGNTITKIPDSFYKLKSLEYVDCRRNQIVDLTIVMNLPRLKSLFADHNAVHLLDLSMGMNITTVDVSHNEITQVIVSLPPFGSASHCLTALDLSNASLTTLDAGVLDKLTTLQILKLQHNRLSYIPDSLEVLTQLEKLYCFDNRLIKLPDTIGKLTKLNFLDAHNNNLREVPTSIWHCSSLKHLNLSTNFVTTFPVPTIIPLQGQPLPSINGHAVEIPKEYNREHVLRGHLYPPLSFTLESLYISENKLSSPEGLRGVAFLRALHAVNLSYNEISDLPSGFFRGMPKLREIYLCGNEITTLPAEDLGRLRELHALYLSGNKLTVLPVELSRLDQLVVIDVSNNNLRYNINNHEFDWNWNYNKSLRYLNLSGNKRFRIKPDNRPTGTSRSSRELQHGSNSFSGFANLRHLRNLGLMDVTVTGSDLPDENEDRRIRSTASVVGGLGYGMSDCLGRERALTMLDLVHEFPGHPNRALFAMFGNISPPKALPPGISPNRHAKYLHDHFLESFQNQMDNPHMLESNHLAVDVLRRSFLGLHQAIHNQLFTATARKTSTGSMNGAPTLNVDPVTARGGCSGLVVYIEDRKLFAANVGTALGVISRKGQPIPVSKKHDPWNPEELPRMRKSEGWISPSGLVNDEVDVTRSFGYYHMLPVVNASPDITEYEISDTDEFLIMGNRGLWDYVGFQTAVDIASTTNDPALVAQKLRDFAMSYGSTGNIMVMAVRLRDVHDKSILRKSTFLDPGLAFSPTMYAPRTNHMVVDKSVRRAEPEVAPPTGHITLVFTDIRNSTHLWEVNPGMPAAIQLHNDLMRRRLRDCGGYEFKTEGDAFLCSFPTVMAAVWFCLSVQVQLLQENWPKEILECEDGQPIKDPGGNLIAQGVSVRMGIHCGAPLCVQDPVTHRMDYLGPVINRAARVSGLAQGGQIMCSAEVIREIKASVLETVTKTEFSKFQPSKAIDGTKQLGIVIKDVGERKLKGLEVPEFVSAIYPSGLEARHDLGSEDPGPASVYLDVVRVREVGMLCLRLEALASGRIFKPSLTPRDSELAITLGDGGAEEEELELWKTLEVDPDNLLPPMTTRWTDHDLLSTLDSFTCRIRNTLPAIIKKFEGEKLNVPHIMELLENVGLTSDTLALLGELLGNV</sequence>
<reference evidence="7" key="1">
    <citation type="submission" date="2020-11" db="EMBL/GenBank/DDBJ databases">
        <authorList>
            <consortium name="DOE Joint Genome Institute"/>
            <person name="Ahrendt S."/>
            <person name="Riley R."/>
            <person name="Andreopoulos W."/>
            <person name="Labutti K."/>
            <person name="Pangilinan J."/>
            <person name="Ruiz-Duenas F.J."/>
            <person name="Barrasa J.M."/>
            <person name="Sanchez-Garcia M."/>
            <person name="Camarero S."/>
            <person name="Miyauchi S."/>
            <person name="Serrano A."/>
            <person name="Linde D."/>
            <person name="Babiker R."/>
            <person name="Drula E."/>
            <person name="Ayuso-Fernandez I."/>
            <person name="Pacheco R."/>
            <person name="Padilla G."/>
            <person name="Ferreira P."/>
            <person name="Barriuso J."/>
            <person name="Kellner H."/>
            <person name="Castanera R."/>
            <person name="Alfaro M."/>
            <person name="Ramirez L."/>
            <person name="Pisabarro A.G."/>
            <person name="Kuo A."/>
            <person name="Tritt A."/>
            <person name="Lipzen A."/>
            <person name="He G."/>
            <person name="Yan M."/>
            <person name="Ng V."/>
            <person name="Cullen D."/>
            <person name="Martin F."/>
            <person name="Rosso M.-N."/>
            <person name="Henrissat B."/>
            <person name="Hibbett D."/>
            <person name="Martinez A.T."/>
            <person name="Grigoriev I.V."/>
        </authorList>
    </citation>
    <scope>NUCLEOTIDE SEQUENCE</scope>
    <source>
        <strain evidence="7">MF-IS2</strain>
    </source>
</reference>
<organism evidence="7 8">
    <name type="scientific">Macrolepiota fuliginosa MF-IS2</name>
    <dbReference type="NCBI Taxonomy" id="1400762"/>
    <lineage>
        <taxon>Eukaryota</taxon>
        <taxon>Fungi</taxon>
        <taxon>Dikarya</taxon>
        <taxon>Basidiomycota</taxon>
        <taxon>Agaricomycotina</taxon>
        <taxon>Agaricomycetes</taxon>
        <taxon>Agaricomycetidae</taxon>
        <taxon>Agaricales</taxon>
        <taxon>Agaricineae</taxon>
        <taxon>Agaricaceae</taxon>
        <taxon>Macrolepiota</taxon>
    </lineage>
</organism>
<evidence type="ECO:0000256" key="4">
    <source>
        <dbReference type="SAM" id="MobiDB-lite"/>
    </source>
</evidence>
<keyword evidence="1" id="KW-0433">Leucine-rich repeat</keyword>
<comment type="caution">
    <text evidence="7">The sequence shown here is derived from an EMBL/GenBank/DDBJ whole genome shotgun (WGS) entry which is preliminary data.</text>
</comment>
<dbReference type="Gene3D" id="3.30.70.1230">
    <property type="entry name" value="Nucleotide cyclase"/>
    <property type="match status" value="1"/>
</dbReference>
<feature type="region of interest" description="Disordered" evidence="4">
    <location>
        <begin position="64"/>
        <end position="145"/>
    </location>
</feature>
<dbReference type="InterPro" id="IPR055071">
    <property type="entry name" value="RA_PHLPP-like"/>
</dbReference>
<dbReference type="Pfam" id="PF00211">
    <property type="entry name" value="Guanylate_cyc"/>
    <property type="match status" value="1"/>
</dbReference>
<name>A0A9P6BXY1_9AGAR</name>
<keyword evidence="3" id="KW-0677">Repeat</keyword>
<keyword evidence="2" id="KW-0479">Metal-binding</keyword>
<dbReference type="SUPFAM" id="SSF55073">
    <property type="entry name" value="Nucleotide cyclase"/>
    <property type="match status" value="1"/>
</dbReference>
<keyword evidence="8" id="KW-1185">Reference proteome</keyword>
<dbReference type="InterPro" id="IPR001054">
    <property type="entry name" value="A/G_cyclase"/>
</dbReference>
<dbReference type="PANTHER" id="PTHR48051:SF1">
    <property type="entry name" value="RAS SUPPRESSOR PROTEIN 1"/>
    <property type="match status" value="1"/>
</dbReference>
<proteinExistence type="predicted"/>
<dbReference type="InterPro" id="IPR001932">
    <property type="entry name" value="PPM-type_phosphatase-like_dom"/>
</dbReference>
<feature type="compositionally biased region" description="Basic and acidic residues" evidence="4">
    <location>
        <begin position="235"/>
        <end position="244"/>
    </location>
</feature>
<evidence type="ECO:0000256" key="1">
    <source>
        <dbReference type="ARBA" id="ARBA00022614"/>
    </source>
</evidence>
<dbReference type="InterPro" id="IPR032675">
    <property type="entry name" value="LRR_dom_sf"/>
</dbReference>
<dbReference type="PROSITE" id="PS51450">
    <property type="entry name" value="LRR"/>
    <property type="match status" value="1"/>
</dbReference>
<dbReference type="GO" id="GO:0035556">
    <property type="term" value="P:intracellular signal transduction"/>
    <property type="evidence" value="ECO:0007669"/>
    <property type="project" value="InterPro"/>
</dbReference>
<evidence type="ECO:0000256" key="2">
    <source>
        <dbReference type="ARBA" id="ARBA00022723"/>
    </source>
</evidence>
<feature type="compositionally biased region" description="Polar residues" evidence="4">
    <location>
        <begin position="165"/>
        <end position="178"/>
    </location>
</feature>
<evidence type="ECO:0000313" key="8">
    <source>
        <dbReference type="Proteomes" id="UP000807342"/>
    </source>
</evidence>
<feature type="compositionally biased region" description="Polar residues" evidence="4">
    <location>
        <begin position="196"/>
        <end position="224"/>
    </location>
</feature>
<evidence type="ECO:0000256" key="3">
    <source>
        <dbReference type="ARBA" id="ARBA00022737"/>
    </source>
</evidence>
<dbReference type="SUPFAM" id="SSF52058">
    <property type="entry name" value="L domain-like"/>
    <property type="match status" value="2"/>
</dbReference>
<dbReference type="InterPro" id="IPR036457">
    <property type="entry name" value="PPM-type-like_dom_sf"/>
</dbReference>
<dbReference type="GO" id="GO:0009190">
    <property type="term" value="P:cyclic nucleotide biosynthetic process"/>
    <property type="evidence" value="ECO:0007669"/>
    <property type="project" value="InterPro"/>
</dbReference>
<accession>A0A9P6BXY1</accession>
<dbReference type="Gene3D" id="3.80.10.10">
    <property type="entry name" value="Ribonuclease Inhibitor"/>
    <property type="match status" value="3"/>
</dbReference>
<feature type="domain" description="PPM-type phosphatase" evidence="6">
    <location>
        <begin position="1036"/>
        <end position="1349"/>
    </location>
</feature>
<gene>
    <name evidence="7" type="ORF">P691DRAFT_811647</name>
</gene>
<dbReference type="SMART" id="SM00364">
    <property type="entry name" value="LRR_BAC"/>
    <property type="match status" value="11"/>
</dbReference>
<dbReference type="GO" id="GO:0005737">
    <property type="term" value="C:cytoplasm"/>
    <property type="evidence" value="ECO:0007669"/>
    <property type="project" value="TreeGrafter"/>
</dbReference>
<dbReference type="OrthoDB" id="2021138at2759"/>
<dbReference type="CDD" id="cd00143">
    <property type="entry name" value="PP2Cc"/>
    <property type="match status" value="1"/>
</dbReference>
<dbReference type="GO" id="GO:0046872">
    <property type="term" value="F:metal ion binding"/>
    <property type="evidence" value="ECO:0007669"/>
    <property type="project" value="UniProtKB-KW"/>
</dbReference>
<dbReference type="InterPro" id="IPR050216">
    <property type="entry name" value="LRR_domain-containing"/>
</dbReference>
<dbReference type="CDD" id="cd07302">
    <property type="entry name" value="CHD"/>
    <property type="match status" value="1"/>
</dbReference>
<feature type="domain" description="Guanylate cyclase" evidence="5">
    <location>
        <begin position="1403"/>
        <end position="1539"/>
    </location>
</feature>
<dbReference type="Pfam" id="PF23010">
    <property type="entry name" value="RA_3"/>
    <property type="match status" value="1"/>
</dbReference>
<feature type="region of interest" description="Disordered" evidence="4">
    <location>
        <begin position="303"/>
        <end position="323"/>
    </location>
</feature>
<dbReference type="CDD" id="cd17214">
    <property type="entry name" value="RA_CYR1_like"/>
    <property type="match status" value="1"/>
</dbReference>
<dbReference type="InterPro" id="IPR001611">
    <property type="entry name" value="Leu-rich_rpt"/>
</dbReference>
<dbReference type="SMART" id="SM00369">
    <property type="entry name" value="LRR_TYP"/>
    <property type="match status" value="9"/>
</dbReference>
<dbReference type="Pfam" id="PF13855">
    <property type="entry name" value="LRR_8"/>
    <property type="match status" value="2"/>
</dbReference>
<evidence type="ECO:0000259" key="6">
    <source>
        <dbReference type="PROSITE" id="PS51746"/>
    </source>
</evidence>
<dbReference type="InterPro" id="IPR029787">
    <property type="entry name" value="Nucleotide_cyclase"/>
</dbReference>
<feature type="region of interest" description="Disordered" evidence="4">
    <location>
        <begin position="1002"/>
        <end position="1021"/>
    </location>
</feature>
<dbReference type="PROSITE" id="PS51746">
    <property type="entry name" value="PPM_2"/>
    <property type="match status" value="1"/>
</dbReference>
<dbReference type="PROSITE" id="PS50125">
    <property type="entry name" value="GUANYLATE_CYCLASE_2"/>
    <property type="match status" value="1"/>
</dbReference>
<feature type="compositionally biased region" description="Basic and acidic residues" evidence="4">
    <location>
        <begin position="109"/>
        <end position="120"/>
    </location>
</feature>
<evidence type="ECO:0000259" key="5">
    <source>
        <dbReference type="PROSITE" id="PS50125"/>
    </source>
</evidence>
<dbReference type="EMBL" id="MU151740">
    <property type="protein sequence ID" value="KAF9441940.1"/>
    <property type="molecule type" value="Genomic_DNA"/>
</dbReference>
<dbReference type="PANTHER" id="PTHR48051">
    <property type="match status" value="1"/>
</dbReference>
<dbReference type="Gene3D" id="3.60.40.10">
    <property type="entry name" value="PPM-type phosphatase domain"/>
    <property type="match status" value="1"/>
</dbReference>
<dbReference type="SMART" id="SM00332">
    <property type="entry name" value="PP2Cc"/>
    <property type="match status" value="1"/>
</dbReference>
<dbReference type="InterPro" id="IPR003591">
    <property type="entry name" value="Leu-rich_rpt_typical-subtyp"/>
</dbReference>
<dbReference type="SUPFAM" id="SSF81606">
    <property type="entry name" value="PP2C-like"/>
    <property type="match status" value="1"/>
</dbReference>
<dbReference type="SMART" id="SM00044">
    <property type="entry name" value="CYCc"/>
    <property type="match status" value="1"/>
</dbReference>
<dbReference type="Proteomes" id="UP000807342">
    <property type="component" value="Unassembled WGS sequence"/>
</dbReference>
<evidence type="ECO:0000313" key="7">
    <source>
        <dbReference type="EMBL" id="KAF9441940.1"/>
    </source>
</evidence>